<gene>
    <name evidence="1" type="ORF">GPM918_LOCUS27462</name>
    <name evidence="2" type="ORF">SRO942_LOCUS27791</name>
</gene>
<accession>A0A815C585</accession>
<sequence length="244" mass="28307">MSSTSTDSFPQSTVVIENPFKFQWPNIYARIMEPIFDWNQFRRTHLQFKTGETIHHSRVYDRCNCSMVSTSTDITLPPCSVHAAHRYIQLKTGDTNPIQTCPCEFCRKRLREDERPLGLPSHSDLRRLYPSTIFKSNSTMMYLSRPHSAPTLHSADPTFPLEQTFAMRYIPTYKRYTRPDGIKEEIFDIQQVPISKSAIPTQLGLRLDAEPNHDHYAMLNLPSRDAYFRNMLDYFEGGSSMVTN</sequence>
<keyword evidence="3" id="KW-1185">Reference proteome</keyword>
<organism evidence="1 3">
    <name type="scientific">Didymodactylos carnosus</name>
    <dbReference type="NCBI Taxonomy" id="1234261"/>
    <lineage>
        <taxon>Eukaryota</taxon>
        <taxon>Metazoa</taxon>
        <taxon>Spiralia</taxon>
        <taxon>Gnathifera</taxon>
        <taxon>Rotifera</taxon>
        <taxon>Eurotatoria</taxon>
        <taxon>Bdelloidea</taxon>
        <taxon>Philodinida</taxon>
        <taxon>Philodinidae</taxon>
        <taxon>Didymodactylos</taxon>
    </lineage>
</organism>
<dbReference type="Proteomes" id="UP000663829">
    <property type="component" value="Unassembled WGS sequence"/>
</dbReference>
<evidence type="ECO:0000313" key="3">
    <source>
        <dbReference type="Proteomes" id="UP000663829"/>
    </source>
</evidence>
<dbReference type="AlphaFoldDB" id="A0A815C585"/>
<dbReference type="EMBL" id="CAJOBC010026940">
    <property type="protein sequence ID" value="CAF4072746.1"/>
    <property type="molecule type" value="Genomic_DNA"/>
</dbReference>
<dbReference type="Proteomes" id="UP000681722">
    <property type="component" value="Unassembled WGS sequence"/>
</dbReference>
<comment type="caution">
    <text evidence="1">The sequence shown here is derived from an EMBL/GenBank/DDBJ whole genome shotgun (WGS) entry which is preliminary data.</text>
</comment>
<dbReference type="EMBL" id="CAJNOQ010011529">
    <property type="protein sequence ID" value="CAF1279031.1"/>
    <property type="molecule type" value="Genomic_DNA"/>
</dbReference>
<evidence type="ECO:0000313" key="1">
    <source>
        <dbReference type="EMBL" id="CAF1279031.1"/>
    </source>
</evidence>
<evidence type="ECO:0000313" key="2">
    <source>
        <dbReference type="EMBL" id="CAF4072746.1"/>
    </source>
</evidence>
<dbReference type="OrthoDB" id="9986312at2759"/>
<reference evidence="1" key="1">
    <citation type="submission" date="2021-02" db="EMBL/GenBank/DDBJ databases">
        <authorList>
            <person name="Nowell W R."/>
        </authorList>
    </citation>
    <scope>NUCLEOTIDE SEQUENCE</scope>
</reference>
<name>A0A815C585_9BILA</name>
<proteinExistence type="predicted"/>
<protein>
    <submittedName>
        <fullName evidence="1">Uncharacterized protein</fullName>
    </submittedName>
</protein>